<accession>A0AAV3XHX1</accession>
<evidence type="ECO:0000256" key="1">
    <source>
        <dbReference type="SAM" id="MobiDB-lite"/>
    </source>
</evidence>
<reference evidence="2" key="1">
    <citation type="submission" date="2019-10" db="EMBL/GenBank/DDBJ databases">
        <title>Draft genome sequece of Microseira wollei NIES-4236.</title>
        <authorList>
            <person name="Yamaguchi H."/>
            <person name="Suzuki S."/>
            <person name="Kawachi M."/>
        </authorList>
    </citation>
    <scope>NUCLEOTIDE SEQUENCE</scope>
    <source>
        <strain evidence="2">NIES-4236</strain>
    </source>
</reference>
<name>A0AAV3XHX1_9CYAN</name>
<protein>
    <recommendedName>
        <fullName evidence="4">DUF2877 domain-containing protein</fullName>
    </recommendedName>
</protein>
<dbReference type="Proteomes" id="UP001050975">
    <property type="component" value="Unassembled WGS sequence"/>
</dbReference>
<evidence type="ECO:0000313" key="3">
    <source>
        <dbReference type="Proteomes" id="UP001050975"/>
    </source>
</evidence>
<feature type="compositionally biased region" description="Low complexity" evidence="1">
    <location>
        <begin position="446"/>
        <end position="462"/>
    </location>
</feature>
<sequence>MSGYPQLKIKVNPGSTLVIHLLIDSQISEKLLFRPTLDDWVVDNGEVLDMHSSIQPPYLYLYQEKFNQKITVKIPFILPPGKSIKSWLRFPGMVEEAIPISIEIVSPEWGKEQAQTVEVSLPVTLPCTSIGRNLLPAAVDQTTAGCFGLISGVMDLDKLPSRWLAAELLAILCEKGEEYAQRESGAELLARLKTTAWFKNRAIAFASAQIPNWIADSLKTTNIIFGGHSLVNIWEQWLLSLAPGTKAEVFIAKQERYAENWLAGILLGIGQINPRIGNKLKEIAAGESLNGESANNFIFALPDLDKLPARWLVVELLLILCIQGDKYGQTKAGRALLAQLNQTDFFNNGVLAFAAAQVPRWLTITHQAASAYHASVGTKIGQGGLLPMAEQWLLGEMKSEISVCGATADAFVESMGMDAKRWFSCVVLGLGVVSPRMGGVLGAIASDQSTTPLPSPTPSQQTKKGNLFPEGGSLQR</sequence>
<organism evidence="2 3">
    <name type="scientific">Microseira wollei NIES-4236</name>
    <dbReference type="NCBI Taxonomy" id="2530354"/>
    <lineage>
        <taxon>Bacteria</taxon>
        <taxon>Bacillati</taxon>
        <taxon>Cyanobacteriota</taxon>
        <taxon>Cyanophyceae</taxon>
        <taxon>Oscillatoriophycideae</taxon>
        <taxon>Aerosakkonematales</taxon>
        <taxon>Aerosakkonemataceae</taxon>
        <taxon>Microseira</taxon>
    </lineage>
</organism>
<gene>
    <name evidence="2" type="ORF">MiSe_59550</name>
</gene>
<feature type="region of interest" description="Disordered" evidence="1">
    <location>
        <begin position="446"/>
        <end position="476"/>
    </location>
</feature>
<evidence type="ECO:0000313" key="2">
    <source>
        <dbReference type="EMBL" id="GET41143.1"/>
    </source>
</evidence>
<dbReference type="EMBL" id="BLAY01000111">
    <property type="protein sequence ID" value="GET41143.1"/>
    <property type="molecule type" value="Genomic_DNA"/>
</dbReference>
<evidence type="ECO:0008006" key="4">
    <source>
        <dbReference type="Google" id="ProtNLM"/>
    </source>
</evidence>
<dbReference type="RefSeq" id="WP_226587361.1">
    <property type="nucleotide sequence ID" value="NZ_BLAY01000111.1"/>
</dbReference>
<keyword evidence="3" id="KW-1185">Reference proteome</keyword>
<dbReference type="AlphaFoldDB" id="A0AAV3XHX1"/>
<comment type="caution">
    <text evidence="2">The sequence shown here is derived from an EMBL/GenBank/DDBJ whole genome shotgun (WGS) entry which is preliminary data.</text>
</comment>
<proteinExistence type="predicted"/>